<protein>
    <recommendedName>
        <fullName evidence="6">Ankyrin repeat domain-containing protein 2</fullName>
    </recommendedName>
</protein>
<dbReference type="GO" id="GO:0061629">
    <property type="term" value="F:RNA polymerase II-specific DNA-binding transcription factor binding"/>
    <property type="evidence" value="ECO:0007669"/>
    <property type="project" value="TreeGrafter"/>
</dbReference>
<dbReference type="PROSITE" id="PS50297">
    <property type="entry name" value="ANK_REP_REGION"/>
    <property type="match status" value="4"/>
</dbReference>
<name>A0A8T3DDN8_9TELE</name>
<accession>A0A8T3DDN8</accession>
<evidence type="ECO:0000256" key="1">
    <source>
        <dbReference type="ARBA" id="ARBA00022737"/>
    </source>
</evidence>
<dbReference type="InterPro" id="IPR002110">
    <property type="entry name" value="Ankyrin_rpt"/>
</dbReference>
<dbReference type="InterPro" id="IPR036770">
    <property type="entry name" value="Ankyrin_rpt-contain_sf"/>
</dbReference>
<evidence type="ECO:0000313" key="4">
    <source>
        <dbReference type="EMBL" id="KAI1894330.1"/>
    </source>
</evidence>
<keyword evidence="1" id="KW-0677">Repeat</keyword>
<dbReference type="SMART" id="SM00248">
    <property type="entry name" value="ANK"/>
    <property type="match status" value="4"/>
</dbReference>
<evidence type="ECO:0000256" key="3">
    <source>
        <dbReference type="PROSITE-ProRule" id="PRU00023"/>
    </source>
</evidence>
<evidence type="ECO:0000313" key="5">
    <source>
        <dbReference type="Proteomes" id="UP000829720"/>
    </source>
</evidence>
<dbReference type="OrthoDB" id="426293at2759"/>
<comment type="caution">
    <text evidence="4">The sequence shown here is derived from an EMBL/GenBank/DDBJ whole genome shotgun (WGS) entry which is preliminary data.</text>
</comment>
<evidence type="ECO:0008006" key="6">
    <source>
        <dbReference type="Google" id="ProtNLM"/>
    </source>
</evidence>
<proteinExistence type="predicted"/>
<dbReference type="PANTHER" id="PTHR24126:SF3">
    <property type="entry name" value="ANKYRIN REPEAT DOMAIN-CONTAINING PROTEIN 2"/>
    <property type="match status" value="1"/>
</dbReference>
<evidence type="ECO:0000256" key="2">
    <source>
        <dbReference type="ARBA" id="ARBA00023043"/>
    </source>
</evidence>
<dbReference type="Gene3D" id="1.25.40.20">
    <property type="entry name" value="Ankyrin repeat-containing domain"/>
    <property type="match status" value="2"/>
</dbReference>
<dbReference type="Proteomes" id="UP000829720">
    <property type="component" value="Unassembled WGS sequence"/>
</dbReference>
<reference evidence="4" key="1">
    <citation type="submission" date="2021-01" db="EMBL/GenBank/DDBJ databases">
        <authorList>
            <person name="Zahm M."/>
            <person name="Roques C."/>
            <person name="Cabau C."/>
            <person name="Klopp C."/>
            <person name="Donnadieu C."/>
            <person name="Jouanno E."/>
            <person name="Lampietro C."/>
            <person name="Louis A."/>
            <person name="Herpin A."/>
            <person name="Echchiki A."/>
            <person name="Berthelot C."/>
            <person name="Parey E."/>
            <person name="Roest-Crollius H."/>
            <person name="Braasch I."/>
            <person name="Postlethwait J."/>
            <person name="Bobe J."/>
            <person name="Montfort J."/>
            <person name="Bouchez O."/>
            <person name="Begum T."/>
            <person name="Mejri S."/>
            <person name="Adams A."/>
            <person name="Chen W.-J."/>
            <person name="Guiguen Y."/>
        </authorList>
    </citation>
    <scope>NUCLEOTIDE SEQUENCE</scope>
    <source>
        <tissue evidence="4">Blood</tissue>
    </source>
</reference>
<dbReference type="SUPFAM" id="SSF48403">
    <property type="entry name" value="Ankyrin repeat"/>
    <property type="match status" value="1"/>
</dbReference>
<dbReference type="EMBL" id="JAERUA010000010">
    <property type="protein sequence ID" value="KAI1894330.1"/>
    <property type="molecule type" value="Genomic_DNA"/>
</dbReference>
<dbReference type="GO" id="GO:0005634">
    <property type="term" value="C:nucleus"/>
    <property type="evidence" value="ECO:0007669"/>
    <property type="project" value="TreeGrafter"/>
</dbReference>
<dbReference type="Pfam" id="PF12796">
    <property type="entry name" value="Ank_2"/>
    <property type="match status" value="2"/>
</dbReference>
<keyword evidence="2 3" id="KW-0040">ANK repeat</keyword>
<dbReference type="PRINTS" id="PR01415">
    <property type="entry name" value="ANKYRIN"/>
</dbReference>
<feature type="repeat" description="ANK" evidence="3">
    <location>
        <begin position="214"/>
        <end position="243"/>
    </location>
</feature>
<dbReference type="PANTHER" id="PTHR24126">
    <property type="entry name" value="ANKYRIN REPEAT, PH AND SEC7 DOMAIN CONTAINING PROTEIN SECG-RELATED"/>
    <property type="match status" value="1"/>
</dbReference>
<feature type="repeat" description="ANK" evidence="3">
    <location>
        <begin position="145"/>
        <end position="177"/>
    </location>
</feature>
<feature type="repeat" description="ANK" evidence="3">
    <location>
        <begin position="178"/>
        <end position="210"/>
    </location>
</feature>
<gene>
    <name evidence="4" type="ORF">AGOR_G00114700</name>
</gene>
<dbReference type="AlphaFoldDB" id="A0A8T3DDN8"/>
<organism evidence="4 5">
    <name type="scientific">Albula goreensis</name>
    <dbReference type="NCBI Taxonomy" id="1534307"/>
    <lineage>
        <taxon>Eukaryota</taxon>
        <taxon>Metazoa</taxon>
        <taxon>Chordata</taxon>
        <taxon>Craniata</taxon>
        <taxon>Vertebrata</taxon>
        <taxon>Euteleostomi</taxon>
        <taxon>Actinopterygii</taxon>
        <taxon>Neopterygii</taxon>
        <taxon>Teleostei</taxon>
        <taxon>Albuliformes</taxon>
        <taxon>Albulidae</taxon>
        <taxon>Albula</taxon>
    </lineage>
</organism>
<sequence>MEKDVQWTSEVISKEVKLEKKHEGLKAHKLKLGILKRDTLEEEKYAESVHRDVADIKAVECRRRTPSDLCREIVDLRGIENLIELHRRRKVRRKKAGSSARTVAEMLVMGSVDPSDFLKAAAQGWTEVIEKFLEDGGNPDTCDEFRRTALHRASLEGHTAIVQKLLDKGADINFADRLDCTAVHWACRGGWLDILKVLQSSGADLNVKDKVLSTPLHVATRTGHCDVVKYLLSSGIKVNAKDREGDTALHDAVRLNHHKIVKLLVLGGADMKAKNSEGVTAMELVKQWQFDIKETLESLVHAKGMGLL</sequence>
<dbReference type="PROSITE" id="PS50088">
    <property type="entry name" value="ANK_REPEAT"/>
    <property type="match status" value="4"/>
</dbReference>
<dbReference type="GO" id="GO:0006357">
    <property type="term" value="P:regulation of transcription by RNA polymerase II"/>
    <property type="evidence" value="ECO:0007669"/>
    <property type="project" value="TreeGrafter"/>
</dbReference>
<feature type="repeat" description="ANK" evidence="3">
    <location>
        <begin position="244"/>
        <end position="276"/>
    </location>
</feature>
<keyword evidence="5" id="KW-1185">Reference proteome</keyword>